<dbReference type="EMBL" id="FTMX01000002">
    <property type="protein sequence ID" value="SIQ80135.1"/>
    <property type="molecule type" value="Genomic_DNA"/>
</dbReference>
<dbReference type="AlphaFoldDB" id="A0A9X8WJM9"/>
<accession>A0A9X8WJM9</accession>
<dbReference type="Proteomes" id="UP000185829">
    <property type="component" value="Unassembled WGS sequence"/>
</dbReference>
<name>A0A9X8WJM9_9BACI</name>
<sequence length="137" mass="16416">MAKCRSFHFLWFLIFSQRYIYSPIKKSPANTNMCLQRTVNRGATSSWKNASFFPLKQEMKNSCDYPLTVAAEFPYLFQETTHKSIHLFISYRFPPIPALCYASKKITTLIHRFNYRFHKNAKRPLIQRTRNPWYHLN</sequence>
<evidence type="ECO:0000313" key="1">
    <source>
        <dbReference type="EMBL" id="SIQ80135.1"/>
    </source>
</evidence>
<comment type="caution">
    <text evidence="1">The sequence shown here is derived from an EMBL/GenBank/DDBJ whole genome shotgun (WGS) entry which is preliminary data.</text>
</comment>
<protein>
    <submittedName>
        <fullName evidence="1">Uncharacterized protein</fullName>
    </submittedName>
</protein>
<gene>
    <name evidence="1" type="ORF">SAMN05878482_102257</name>
</gene>
<reference evidence="1 2" key="1">
    <citation type="submission" date="2017-01" db="EMBL/GenBank/DDBJ databases">
        <authorList>
            <person name="Varghese N."/>
            <person name="Submissions S."/>
        </authorList>
    </citation>
    <scope>NUCLEOTIDE SEQUENCE [LARGE SCALE GENOMIC DNA]</scope>
    <source>
        <strain evidence="1 2">RUG2-6</strain>
    </source>
</reference>
<proteinExistence type="predicted"/>
<organism evidence="1 2">
    <name type="scientific">Peribacillus simplex</name>
    <dbReference type="NCBI Taxonomy" id="1478"/>
    <lineage>
        <taxon>Bacteria</taxon>
        <taxon>Bacillati</taxon>
        <taxon>Bacillota</taxon>
        <taxon>Bacilli</taxon>
        <taxon>Bacillales</taxon>
        <taxon>Bacillaceae</taxon>
        <taxon>Peribacillus</taxon>
    </lineage>
</organism>
<evidence type="ECO:0000313" key="2">
    <source>
        <dbReference type="Proteomes" id="UP000185829"/>
    </source>
</evidence>